<reference evidence="10" key="1">
    <citation type="submission" date="2025-08" db="UniProtKB">
        <authorList>
            <consortium name="Ensembl"/>
        </authorList>
    </citation>
    <scope>IDENTIFICATION</scope>
</reference>
<feature type="domain" description="Chorein N-terminal" evidence="6">
    <location>
        <begin position="254"/>
        <end position="435"/>
    </location>
</feature>
<dbReference type="Ensembl" id="ENSCCRT00010128494.1">
    <property type="protein sequence ID" value="ENSCCRP00010115598.1"/>
    <property type="gene ID" value="ENSCCRG00010050659.1"/>
</dbReference>
<evidence type="ECO:0000259" key="6">
    <source>
        <dbReference type="Pfam" id="PF12624"/>
    </source>
</evidence>
<feature type="domain" description="Vacuolar protein sorting-associated protein 13 VPS13 adaptor binding" evidence="8">
    <location>
        <begin position="1312"/>
        <end position="1819"/>
    </location>
</feature>
<dbReference type="InterPro" id="IPR056747">
    <property type="entry name" value="VPS13-like_M"/>
</dbReference>
<protein>
    <submittedName>
        <fullName evidence="10">Vacuolar protein sorting 13 homolog A</fullName>
    </submittedName>
</protein>
<evidence type="ECO:0000256" key="2">
    <source>
        <dbReference type="ARBA" id="ARBA00022448"/>
    </source>
</evidence>
<dbReference type="GO" id="GO:0045053">
    <property type="term" value="P:protein retention in Golgi apparatus"/>
    <property type="evidence" value="ECO:0007669"/>
    <property type="project" value="TreeGrafter"/>
</dbReference>
<dbReference type="GO" id="GO:0006623">
    <property type="term" value="P:protein targeting to vacuole"/>
    <property type="evidence" value="ECO:0007669"/>
    <property type="project" value="TreeGrafter"/>
</dbReference>
<evidence type="ECO:0000313" key="10">
    <source>
        <dbReference type="Ensembl" id="ENSCCRP00010115598.1"/>
    </source>
</evidence>
<evidence type="ECO:0000256" key="3">
    <source>
        <dbReference type="ARBA" id="ARBA00023055"/>
    </source>
</evidence>
<evidence type="ECO:0000256" key="4">
    <source>
        <dbReference type="SAM" id="Coils"/>
    </source>
</evidence>
<comment type="similarity">
    <text evidence="1">Belongs to the VPS13 family.</text>
</comment>
<evidence type="ECO:0000313" key="11">
    <source>
        <dbReference type="Proteomes" id="UP000694427"/>
    </source>
</evidence>
<name>A0A8C1Q6V3_CYPCA</name>
<keyword evidence="2" id="KW-0813">Transport</keyword>
<organism evidence="10 11">
    <name type="scientific">Cyprinus carpio</name>
    <name type="common">Common carp</name>
    <dbReference type="NCBI Taxonomy" id="7962"/>
    <lineage>
        <taxon>Eukaryota</taxon>
        <taxon>Metazoa</taxon>
        <taxon>Chordata</taxon>
        <taxon>Craniata</taxon>
        <taxon>Vertebrata</taxon>
        <taxon>Euteleostomi</taxon>
        <taxon>Actinopterygii</taxon>
        <taxon>Neopterygii</taxon>
        <taxon>Teleostei</taxon>
        <taxon>Ostariophysi</taxon>
        <taxon>Cypriniformes</taxon>
        <taxon>Cyprinidae</taxon>
        <taxon>Cyprininae</taxon>
        <taxon>Cyprinus</taxon>
    </lineage>
</organism>
<feature type="transmembrane region" description="Helical" evidence="5">
    <location>
        <begin position="741"/>
        <end position="763"/>
    </location>
</feature>
<dbReference type="InterPro" id="IPR026854">
    <property type="entry name" value="VPS13_N"/>
</dbReference>
<sequence length="2529" mass="285164">MTVNSMSDFFMPPKDLQLDELTNATLMKLEQFRDKTSTGLMYIIETQKVMDLKINLMASYVIVPENGFYDPKHNLAILDLGHFQVKSSHSDLPQLSVGSSTIEDIMSRAYDSFDIQLNSLQFLYTKAGGDWKRARPLRQSAFHILEPVDLKVVFSRAMVVTDSRMPKFKIYGELPLLSLCISDDKVRGVLALLTSIPLPESRPGPQTRGPQVTPKVIKRMFMGVSSQTNIDMIVLFFDAPSSPIEDLPFFEASVDSLQGSASDKRLSMVLRDPKKNMTEFLLRFEINKLSIQLCRLSGREEVSVLHLFIDGLGTDLKLRTFDMSSYTFLREICLECSEYLDSEDKKVHLITTLDNTEEDLLTLEYVKADKNAPDFKTMYKNTEQLIKVNFSSLDVHMHTEALLNSINFLNNLLPPLKKEAQEEQPVLAKEEKEEEEEAKIEDSKSKFEDVVNLHIRADLSCLKVFIRGEKARISEISIEGLVSEVQMKKKCVEILANLKNIVILDCDKEALYKKAVSIAGKEVFDFRMVNHVAATEGDAYTDMHIVDTSVTLTVGCIQVIFLNKFMSSILAFINNFQEAKNALAEVTAQAAEKAASGVLELAERSTRISLDVDIKAPVVFLPQSSVSNNVIVADLGLVTVKNHFEIVSSPTHTKIPPVMDIMAVGLSDLKMYRLSELQLLKPVNMDLSIKRNLSASWYHSIPDIQINAHLKPMSYILISLFQFRMSWEFTWFKKFINNQCVFFFFFIFFYCVVGNTVVTAAVVEGQKTGKLKNTLKLDFKFDSMTIVLYSPNNEIQLSDSRDESLKLAEFMLGTISTAVHMFSDSSMKASLKLTNCLLDDKRQSVKMITSRMMAMRQGREGDVMVDMSYRKGRDGTVLDTLVQDLYLCASMEFLLTVADVFLKAMADGVPAAPVAAKTEMNIVVKNPEIVFVADLARADAPALIMTTQCELVMKNEPSGQSMTAAISDLKVVACPLLREKREHNVTTVLQPCQVFFQSSQSPSQPQSIELSISSLTLKVSPIIINTIITIQSALIPAAETPEELESPVPQDLWERRNLRDLKLWFLEEEEENVTRSVIRLVPNGESLKMNIDSICLTLEAGVGHRTVPMLLAKASFKGDVKNWSTLINLHCHLDLEVNYYNEMMGLWEPLLEPLDDEEKDCFRPWTLAMKMKKKPVSYSEISDEVDGSVPDYKTVISFTSKDQLNITLSKCGIYMLSNLGTAFAEATKQTAECFQKDQAPFVVKNRLGLPVAVLHSEVFRPIGKESKNRVVELQDGENLNMDYTHTAESSDQFSAMTSLSAKNYIQPTPVGHTSASVIPLIKTGRDMHSVMHHDSGVTRFFVCQIYTIEGSKYVKIRSPFQIINHFSVAFRVYEGSECLGISLPSEEFCVPLGSYRAELSLQPVTEGEEQYDRSEGFAYTEVNQKPGECLVKTCHHHEDSARMLKVNMVPVPDTLMSHSTEEEYDKPIILHLWPTVLLRNLLPYPITFKIKGNGDFPSSLLKAGHSSQIHTAIMDFSTLELKLLGYLQQDWESKYSLCSDADEISFIRFCSLGEDEETEERPELNIAVHVKKEEGQLVVAIHSPYWMVNKTGRLLQYKADDVHHKHQKDYDMPLLFSFKPCNFLQNNKIRLMISESELSDDFSIDTVGSYGDVKCKGGQKDFMVGVKIDASSFSLTRLVTFLPFYMLVNRTKHIIRVCEEGLDQWTEVAVPFWPERDSKTLRVKVEGCQSSPQPFDFHQPENCLLLHLDKTLGGVIVDVNLTEHSAVIRFSNYYDGAAPFLLINHTKDVTLQFHQSSQAEMDELAPGQAVYYTWAEPTGSRILSWKWGKYKGELKSEEVRNKNQGKFFVVSFYEGLQRVALFTTEHCVFKKICDSEKMELAEQETCISLQNMGISLVNNSSSHEVAFVGITSSDVVWETKPKKRSRWKVLSVKETAMLEQRYREYMESGPVDSIIIDLENNYQVLFAANGVDMRIMQPFDAPLRRNFLPALKVEYSVSARQKTYRVQINRIQIQNQLPGAIFPFVFYPVKPPKSVSMDSEPKPLADVSIITRVAGHSDILRIKYFKVLIQEMDLRIDLGFLYALLELLTAEHVELFEKDIEYLKTELNHSSATDTSPISLYEYFHISPIKLHLSFSLSSGGEDGNKIERETGVILVQSLNLLLKSIGATLTDAQDVLFKLAFCELRYQFRTTQQLQSEVVRHYSKQAIKQMYVLVLGLDVLGNPFGLIRGLSEGVEAFFYEPYQGAIQGPEEFVEGMALGVKALVGGGLAGAASRITGAMAKGVAAMTMDEEYQQKRREAMNKQPSGLREGLSRGGKGLVSGFVSGITGIVTKPIKGAQKEGAAGFFKGMGKGLVGVLTRPTGGIIDMASSTSQGIRRAAETSQNVESLRPPRFIHEDGVIRPYKEREGIGSQMLQNIENGRFAKYRYFAHAKVNESDFLMITKRGIFFVTQGTFGQLTCEWQYLFDEFIKTPAVVEGRRLRIEAKERVKSVFHAKEFGKIINFKTPELAKVQLQKLDEFFSSFMHRGR</sequence>
<reference evidence="10" key="2">
    <citation type="submission" date="2025-09" db="UniProtKB">
        <authorList>
            <consortium name="Ensembl"/>
        </authorList>
    </citation>
    <scope>IDENTIFICATION</scope>
</reference>
<dbReference type="GO" id="GO:0006869">
    <property type="term" value="P:lipid transport"/>
    <property type="evidence" value="ECO:0007669"/>
    <property type="project" value="UniProtKB-KW"/>
</dbReference>
<keyword evidence="5" id="KW-0472">Membrane</keyword>
<dbReference type="GO" id="GO:0006914">
    <property type="term" value="P:autophagy"/>
    <property type="evidence" value="ECO:0007669"/>
    <property type="project" value="TreeGrafter"/>
</dbReference>
<feature type="domain" description="Intermembrane lipid transfer protein VPS13-like C-terminal" evidence="9">
    <location>
        <begin position="2389"/>
        <end position="2504"/>
    </location>
</feature>
<dbReference type="PANTHER" id="PTHR16166">
    <property type="entry name" value="VACUOLAR PROTEIN SORTING-ASSOCIATED PROTEIN VPS13"/>
    <property type="match status" value="1"/>
</dbReference>
<keyword evidence="5" id="KW-0812">Transmembrane</keyword>
<keyword evidence="3" id="KW-0445">Lipid transport</keyword>
<evidence type="ECO:0000259" key="8">
    <source>
        <dbReference type="Pfam" id="PF25036"/>
    </source>
</evidence>
<feature type="coiled-coil region" evidence="4">
    <location>
        <begin position="417"/>
        <end position="446"/>
    </location>
</feature>
<proteinExistence type="inferred from homology"/>
<dbReference type="Pfam" id="PF12624">
    <property type="entry name" value="VPS13_N"/>
    <property type="match status" value="2"/>
</dbReference>
<dbReference type="Pfam" id="PF25036">
    <property type="entry name" value="VPS13_VAB"/>
    <property type="match status" value="1"/>
</dbReference>
<evidence type="ECO:0000256" key="1">
    <source>
        <dbReference type="ARBA" id="ARBA00006545"/>
    </source>
</evidence>
<evidence type="ECO:0000259" key="7">
    <source>
        <dbReference type="Pfam" id="PF25033"/>
    </source>
</evidence>
<feature type="domain" description="VPS13-like middle region" evidence="7">
    <location>
        <begin position="465"/>
        <end position="717"/>
    </location>
</feature>
<keyword evidence="4" id="KW-0175">Coiled coil</keyword>
<keyword evidence="11" id="KW-1185">Reference proteome</keyword>
<keyword evidence="5" id="KW-1133">Transmembrane helix</keyword>
<feature type="domain" description="VPS13-like middle region" evidence="7">
    <location>
        <begin position="916"/>
        <end position="1223"/>
    </location>
</feature>
<dbReference type="Pfam" id="PF25037">
    <property type="entry name" value="VPS13_C"/>
    <property type="match status" value="1"/>
</dbReference>
<dbReference type="InterPro" id="IPR009543">
    <property type="entry name" value="VPS13_VAB"/>
</dbReference>
<dbReference type="InterPro" id="IPR056748">
    <property type="entry name" value="VPS13-like_C"/>
</dbReference>
<evidence type="ECO:0000256" key="5">
    <source>
        <dbReference type="SAM" id="Phobius"/>
    </source>
</evidence>
<feature type="domain" description="Chorein N-terminal" evidence="6">
    <location>
        <begin position="2"/>
        <end position="200"/>
    </location>
</feature>
<dbReference type="Pfam" id="PF25033">
    <property type="entry name" value="VPS13_M"/>
    <property type="match status" value="3"/>
</dbReference>
<dbReference type="Proteomes" id="UP000694427">
    <property type="component" value="Unplaced"/>
</dbReference>
<evidence type="ECO:0000259" key="9">
    <source>
        <dbReference type="Pfam" id="PF25037"/>
    </source>
</evidence>
<feature type="domain" description="VPS13-like middle region" evidence="7">
    <location>
        <begin position="754"/>
        <end position="905"/>
    </location>
</feature>
<dbReference type="InterPro" id="IPR026847">
    <property type="entry name" value="VPS13"/>
</dbReference>
<dbReference type="PANTHER" id="PTHR16166:SF22">
    <property type="entry name" value="INTERMEMBRANE LIPID TRANSFER PROTEIN VPS13A"/>
    <property type="match status" value="1"/>
</dbReference>
<accession>A0A8C1Q6V3</accession>